<dbReference type="NCBIfam" id="TIGR02122">
    <property type="entry name" value="TRAP_TAXI"/>
    <property type="match status" value="1"/>
</dbReference>
<dbReference type="STRING" id="1250539.Ga0080574_TMP2119"/>
<evidence type="ECO:0008006" key="4">
    <source>
        <dbReference type="Google" id="ProtNLM"/>
    </source>
</evidence>
<sequence length="329" mass="34766" precursor="true">MKTKVATFLAAIGICVMGSGATAESLNVTLSGGNPSGLWSLLGAGIDRAVKTSDSDGVVTYQATGGGFANIALLSGNRTDLGLAHDAEVKLALDGEDPFKGPITGLQAIGYMYNWAPMHFFLRKSIADEYDIDSLDDLAKSGAAIRVGNNNAGNIVANITTYILDEAGFDEETIEGNGGVMVRGGSAQQADLMTDGRIDMVINGIFVGHSSFLSVDKNADVVLLDIPQEIIEKTNDKFGTVSYEIPGGSYTNQAEPIDTLALGALLVTTDTMPEETAYTLAKDIATNIDEIRSVHSAMKQLTPELLVSQKTLPFHPGAKRAYEELGLLE</sequence>
<dbReference type="PANTHER" id="PTHR42941">
    <property type="entry name" value="SLL1037 PROTEIN"/>
    <property type="match status" value="1"/>
</dbReference>
<dbReference type="KEGG" id="paby:Ga0080574_TMP2119"/>
<dbReference type="AlphaFoldDB" id="A0A1P8USS3"/>
<name>A0A1P8USS3_9RHOB</name>
<dbReference type="Proteomes" id="UP000187059">
    <property type="component" value="Chromosome"/>
</dbReference>
<dbReference type="EMBL" id="CP015093">
    <property type="protein sequence ID" value="APZ52453.1"/>
    <property type="molecule type" value="Genomic_DNA"/>
</dbReference>
<dbReference type="Pfam" id="PF16868">
    <property type="entry name" value="NMT1_3"/>
    <property type="match status" value="1"/>
</dbReference>
<protein>
    <recommendedName>
        <fullName evidence="4">TRAP transporter solute receptor, TAXI family</fullName>
    </recommendedName>
</protein>
<evidence type="ECO:0000313" key="2">
    <source>
        <dbReference type="EMBL" id="APZ52453.1"/>
    </source>
</evidence>
<gene>
    <name evidence="2" type="ORF">Ga0080574_TMP2119</name>
</gene>
<feature type="chain" id="PRO_5012794912" description="TRAP transporter solute receptor, TAXI family" evidence="1">
    <location>
        <begin position="24"/>
        <end position="329"/>
    </location>
</feature>
<dbReference type="SUPFAM" id="SSF53850">
    <property type="entry name" value="Periplasmic binding protein-like II"/>
    <property type="match status" value="1"/>
</dbReference>
<dbReference type="RefSeq" id="WP_076698609.1">
    <property type="nucleotide sequence ID" value="NZ_CP015093.1"/>
</dbReference>
<proteinExistence type="predicted"/>
<evidence type="ECO:0000256" key="1">
    <source>
        <dbReference type="SAM" id="SignalP"/>
    </source>
</evidence>
<keyword evidence="3" id="KW-1185">Reference proteome</keyword>
<evidence type="ECO:0000313" key="3">
    <source>
        <dbReference type="Proteomes" id="UP000187059"/>
    </source>
</evidence>
<reference evidence="2 3" key="1">
    <citation type="submission" date="2016-04" db="EMBL/GenBank/DDBJ databases">
        <title>Deep-sea bacteria in the southern Pacific.</title>
        <authorList>
            <person name="Tang K."/>
        </authorList>
    </citation>
    <scope>NUCLEOTIDE SEQUENCE [LARGE SCALE GENOMIC DNA]</scope>
    <source>
        <strain evidence="2 3">JLT2014</strain>
    </source>
</reference>
<dbReference type="PANTHER" id="PTHR42941:SF1">
    <property type="entry name" value="SLL1037 PROTEIN"/>
    <property type="match status" value="1"/>
</dbReference>
<dbReference type="OrthoDB" id="9776669at2"/>
<feature type="signal peptide" evidence="1">
    <location>
        <begin position="1"/>
        <end position="23"/>
    </location>
</feature>
<accession>A0A1P8USS3</accession>
<dbReference type="InterPro" id="IPR011852">
    <property type="entry name" value="TRAP_TAXI"/>
</dbReference>
<dbReference type="Gene3D" id="3.40.190.10">
    <property type="entry name" value="Periplasmic binding protein-like II"/>
    <property type="match status" value="2"/>
</dbReference>
<organism evidence="2 3">
    <name type="scientific">Salipiger abyssi</name>
    <dbReference type="NCBI Taxonomy" id="1250539"/>
    <lineage>
        <taxon>Bacteria</taxon>
        <taxon>Pseudomonadati</taxon>
        <taxon>Pseudomonadota</taxon>
        <taxon>Alphaproteobacteria</taxon>
        <taxon>Rhodobacterales</taxon>
        <taxon>Roseobacteraceae</taxon>
        <taxon>Salipiger</taxon>
    </lineage>
</organism>
<keyword evidence="1" id="KW-0732">Signal</keyword>